<keyword evidence="2" id="KW-1185">Reference proteome</keyword>
<evidence type="ECO:0000313" key="2">
    <source>
        <dbReference type="Proteomes" id="UP001237737"/>
    </source>
</evidence>
<name>A0ABT9SZ87_9GAMM</name>
<sequence>MREVSVDRIVRVEAGNRDDAAYDTVFLFFHVEGEETLAVSEMDKGFHALVDDLRPYFPGIEYWQRAVPPVAFQLTSVDLWTRASAGGEGDVVESAA</sequence>
<reference evidence="1 2" key="1">
    <citation type="submission" date="2023-07" db="EMBL/GenBank/DDBJ databases">
        <title>Sorghum-associated microbial communities from plants grown in Nebraska, USA.</title>
        <authorList>
            <person name="Schachtman D."/>
        </authorList>
    </citation>
    <scope>NUCLEOTIDE SEQUENCE [LARGE SCALE GENOMIC DNA]</scope>
    <source>
        <strain evidence="1 2">CC60</strain>
    </source>
</reference>
<protein>
    <submittedName>
        <fullName evidence="1">Uncharacterized protein</fullName>
    </submittedName>
</protein>
<dbReference type="RefSeq" id="WP_306849253.1">
    <property type="nucleotide sequence ID" value="NZ_JAUSSK010000002.1"/>
</dbReference>
<gene>
    <name evidence="1" type="ORF">J2T07_001873</name>
</gene>
<comment type="caution">
    <text evidence="1">The sequence shown here is derived from an EMBL/GenBank/DDBJ whole genome shotgun (WGS) entry which is preliminary data.</text>
</comment>
<dbReference type="Proteomes" id="UP001237737">
    <property type="component" value="Unassembled WGS sequence"/>
</dbReference>
<accession>A0ABT9SZ87</accession>
<organism evidence="1 2">
    <name type="scientific">Luteibacter jiangsuensis</name>
    <dbReference type="NCBI Taxonomy" id="637577"/>
    <lineage>
        <taxon>Bacteria</taxon>
        <taxon>Pseudomonadati</taxon>
        <taxon>Pseudomonadota</taxon>
        <taxon>Gammaproteobacteria</taxon>
        <taxon>Lysobacterales</taxon>
        <taxon>Rhodanobacteraceae</taxon>
        <taxon>Luteibacter</taxon>
    </lineage>
</organism>
<dbReference type="EMBL" id="JAUSSK010000002">
    <property type="protein sequence ID" value="MDQ0009696.1"/>
    <property type="molecule type" value="Genomic_DNA"/>
</dbReference>
<proteinExistence type="predicted"/>
<evidence type="ECO:0000313" key="1">
    <source>
        <dbReference type="EMBL" id="MDQ0009696.1"/>
    </source>
</evidence>